<evidence type="ECO:0000256" key="1">
    <source>
        <dbReference type="ARBA" id="ARBA00022574"/>
    </source>
</evidence>
<keyword evidence="5" id="KW-1185">Reference proteome</keyword>
<dbReference type="InterPro" id="IPR051362">
    <property type="entry name" value="WD_repeat_creC_regulators"/>
</dbReference>
<dbReference type="Proteomes" id="UP000095767">
    <property type="component" value="Unassembled WGS sequence"/>
</dbReference>
<organism evidence="4 5">
    <name type="scientific">Dichanthelium oligosanthes</name>
    <dbReference type="NCBI Taxonomy" id="888268"/>
    <lineage>
        <taxon>Eukaryota</taxon>
        <taxon>Viridiplantae</taxon>
        <taxon>Streptophyta</taxon>
        <taxon>Embryophyta</taxon>
        <taxon>Tracheophyta</taxon>
        <taxon>Spermatophyta</taxon>
        <taxon>Magnoliopsida</taxon>
        <taxon>Liliopsida</taxon>
        <taxon>Poales</taxon>
        <taxon>Poaceae</taxon>
        <taxon>PACMAD clade</taxon>
        <taxon>Panicoideae</taxon>
        <taxon>Panicodae</taxon>
        <taxon>Paniceae</taxon>
        <taxon>Dichantheliinae</taxon>
        <taxon>Dichanthelium</taxon>
    </lineage>
</organism>
<sequence>MAGAPGVGPGAGAGAGGVGGAAAGLKTYFKTPEGRYKLQYEKTHSAVLHYSHGGKTVSQLTVAYLKEKPASQGSQPSTPSSGSGMRSAAARLLGTGNGSKALSFGGGNGASRAVAGSSRIGGGLGTSTSLGGSQGVANYDGKGTFIVFNAADTLFISDLNSQEKDPIKSIHFSNSNPLCHAFDPDAKEGHDLIIGMGSGDDFALVNFESALYLHCIQNKDGNTDCTFPAVKDQTQFMVAHAKSSKVSGVSFDSYWSPPSSDGNGENVYRFGSVGQVCQISIARALV</sequence>
<dbReference type="STRING" id="888268.A0A1E5V2S0"/>
<evidence type="ECO:0000256" key="3">
    <source>
        <dbReference type="SAM" id="MobiDB-lite"/>
    </source>
</evidence>
<protein>
    <submittedName>
        <fullName evidence="4">Uncharacterized protein</fullName>
    </submittedName>
</protein>
<keyword evidence="2" id="KW-0677">Repeat</keyword>
<reference evidence="4 5" key="1">
    <citation type="submission" date="2016-09" db="EMBL/GenBank/DDBJ databases">
        <title>The draft genome of Dichanthelium oligosanthes: A C3 panicoid grass species.</title>
        <authorList>
            <person name="Studer A.J."/>
            <person name="Schnable J.C."/>
            <person name="Brutnell T.P."/>
        </authorList>
    </citation>
    <scope>NUCLEOTIDE SEQUENCE [LARGE SCALE GENOMIC DNA]</scope>
    <source>
        <strain evidence="5">cv. Kellogg 1175</strain>
        <tissue evidence="4">Leaf</tissue>
    </source>
</reference>
<evidence type="ECO:0000313" key="4">
    <source>
        <dbReference type="EMBL" id="OEL19449.1"/>
    </source>
</evidence>
<dbReference type="AlphaFoldDB" id="A0A1E5V2S0"/>
<dbReference type="EMBL" id="LWDX02053521">
    <property type="protein sequence ID" value="OEL19449.1"/>
    <property type="molecule type" value="Genomic_DNA"/>
</dbReference>
<proteinExistence type="predicted"/>
<dbReference type="Gene3D" id="2.130.10.10">
    <property type="entry name" value="YVTN repeat-like/Quinoprotein amine dehydrogenase"/>
    <property type="match status" value="1"/>
</dbReference>
<feature type="compositionally biased region" description="Low complexity" evidence="3">
    <location>
        <begin position="71"/>
        <end position="87"/>
    </location>
</feature>
<dbReference type="InterPro" id="IPR015943">
    <property type="entry name" value="WD40/YVTN_repeat-like_dom_sf"/>
</dbReference>
<evidence type="ECO:0000313" key="5">
    <source>
        <dbReference type="Proteomes" id="UP000095767"/>
    </source>
</evidence>
<gene>
    <name evidence="4" type="ORF">BAE44_0019528</name>
</gene>
<dbReference type="OrthoDB" id="3367at2759"/>
<dbReference type="PANTHER" id="PTHR14107:SF16">
    <property type="entry name" value="AT02583P"/>
    <property type="match status" value="1"/>
</dbReference>
<keyword evidence="1" id="KW-0853">WD repeat</keyword>
<evidence type="ECO:0000256" key="2">
    <source>
        <dbReference type="ARBA" id="ARBA00022737"/>
    </source>
</evidence>
<feature type="region of interest" description="Disordered" evidence="3">
    <location>
        <begin position="67"/>
        <end position="87"/>
    </location>
</feature>
<comment type="caution">
    <text evidence="4">The sequence shown here is derived from an EMBL/GenBank/DDBJ whole genome shotgun (WGS) entry which is preliminary data.</text>
</comment>
<dbReference type="PANTHER" id="PTHR14107">
    <property type="entry name" value="WD REPEAT PROTEIN"/>
    <property type="match status" value="1"/>
</dbReference>
<name>A0A1E5V2S0_9POAL</name>
<accession>A0A1E5V2S0</accession>